<dbReference type="Gene3D" id="3.30.70.1290">
    <property type="entry name" value="Transposase IS200-like"/>
    <property type="match status" value="1"/>
</dbReference>
<dbReference type="PANTHER" id="PTHR33360">
    <property type="entry name" value="TRANSPOSASE FOR INSERTION SEQUENCE ELEMENT IS200"/>
    <property type="match status" value="1"/>
</dbReference>
<organism evidence="2 3">
    <name type="scientific">Chryseobacterium tagetis</name>
    <dbReference type="NCBI Taxonomy" id="2801334"/>
    <lineage>
        <taxon>Bacteria</taxon>
        <taxon>Pseudomonadati</taxon>
        <taxon>Bacteroidota</taxon>
        <taxon>Flavobacteriia</taxon>
        <taxon>Flavobacteriales</taxon>
        <taxon>Weeksellaceae</taxon>
        <taxon>Chryseobacterium group</taxon>
        <taxon>Chryseobacterium</taxon>
    </lineage>
</organism>
<dbReference type="SMART" id="SM01321">
    <property type="entry name" value="Y1_Tnp"/>
    <property type="match status" value="1"/>
</dbReference>
<gene>
    <name evidence="2" type="primary">tnpA</name>
    <name evidence="2" type="ORF">JI747_010095</name>
</gene>
<dbReference type="SUPFAM" id="SSF143422">
    <property type="entry name" value="Transposase IS200-like"/>
    <property type="match status" value="1"/>
</dbReference>
<dbReference type="Proteomes" id="UP000618240">
    <property type="component" value="Unassembled WGS sequence"/>
</dbReference>
<keyword evidence="3" id="KW-1185">Reference proteome</keyword>
<dbReference type="RefSeq" id="WP_225688304.1">
    <property type="nucleotide sequence ID" value="NZ_JAERSE020000003.1"/>
</dbReference>
<dbReference type="EMBL" id="JAERSE020000003">
    <property type="protein sequence ID" value="MCA6067529.1"/>
    <property type="molecule type" value="Genomic_DNA"/>
</dbReference>
<protein>
    <submittedName>
        <fullName evidence="2">IS200/IS605 family transposase</fullName>
    </submittedName>
</protein>
<evidence type="ECO:0000313" key="2">
    <source>
        <dbReference type="EMBL" id="MCA6067529.1"/>
    </source>
</evidence>
<comment type="caution">
    <text evidence="2">The sequence shown here is derived from an EMBL/GenBank/DDBJ whole genome shotgun (WGS) entry which is preliminary data.</text>
</comment>
<proteinExistence type="predicted"/>
<reference evidence="2 3" key="1">
    <citation type="submission" date="2021-09" db="EMBL/GenBank/DDBJ databases">
        <title>Genome sequencing and assembly of Chryseobacterium sp. RG1.</title>
        <authorList>
            <person name="Chhetri G."/>
        </authorList>
    </citation>
    <scope>NUCLEOTIDE SEQUENCE [LARGE SCALE GENOMIC DNA]</scope>
    <source>
        <strain evidence="2 3">RG1</strain>
    </source>
</reference>
<sequence>MPFIKIYIHVVFSTRNRIPYFNTSELKIKVWKHIKKNANEKGIFLDMVNGYSDHCHCLISLSSNQNIEKVVQLLKGESSHWINKNQLTQEKFAWQDEYFAVSVSESMVESVRNYIKNQENHHRKKSFIEEYQEFIEKYNFK</sequence>
<dbReference type="Pfam" id="PF01797">
    <property type="entry name" value="Y1_Tnp"/>
    <property type="match status" value="1"/>
</dbReference>
<dbReference type="NCBIfam" id="NF033573">
    <property type="entry name" value="transpos_IS200"/>
    <property type="match status" value="1"/>
</dbReference>
<dbReference type="InterPro" id="IPR002686">
    <property type="entry name" value="Transposase_17"/>
</dbReference>
<evidence type="ECO:0000313" key="3">
    <source>
        <dbReference type="Proteomes" id="UP000618240"/>
    </source>
</evidence>
<feature type="domain" description="Transposase IS200-like" evidence="1">
    <location>
        <begin position="3"/>
        <end position="118"/>
    </location>
</feature>
<evidence type="ECO:0000259" key="1">
    <source>
        <dbReference type="SMART" id="SM01321"/>
    </source>
</evidence>
<accession>A0ABS8A0L5</accession>
<dbReference type="PANTHER" id="PTHR33360:SF2">
    <property type="entry name" value="TRANSPOSASE FOR INSERTION SEQUENCE ELEMENT IS200"/>
    <property type="match status" value="1"/>
</dbReference>
<dbReference type="InterPro" id="IPR036515">
    <property type="entry name" value="Transposase_17_sf"/>
</dbReference>
<name>A0ABS8A0L5_9FLAO</name>